<evidence type="ECO:0000259" key="1">
    <source>
        <dbReference type="Pfam" id="PF02342"/>
    </source>
</evidence>
<sequence length="81" mass="9274">MAISLQKEQKISLEKSNGWNLKQIFVGVNWAAIEKKVIWRHKKVAIDLDASCIIFDANNEVIDTIYFRKLTTQGIKHSGDD</sequence>
<dbReference type="Pfam" id="PF02342">
    <property type="entry name" value="TerD"/>
    <property type="match status" value="1"/>
</dbReference>
<dbReference type="EMBL" id="CP000510">
    <property type="protein sequence ID" value="ABM04295.1"/>
    <property type="molecule type" value="Genomic_DNA"/>
</dbReference>
<name>A1SXT0_PSYIN</name>
<gene>
    <name evidence="2" type="ordered locus">Ping_2574</name>
</gene>
<evidence type="ECO:0000313" key="2">
    <source>
        <dbReference type="EMBL" id="ABM04295.1"/>
    </source>
</evidence>
<dbReference type="Gene3D" id="2.60.60.30">
    <property type="entry name" value="sav2460 like domains"/>
    <property type="match status" value="1"/>
</dbReference>
<dbReference type="STRING" id="357804.Ping_2574"/>
<feature type="domain" description="TerD" evidence="1">
    <location>
        <begin position="1"/>
        <end position="80"/>
    </location>
</feature>
<dbReference type="InterPro" id="IPR003325">
    <property type="entry name" value="TerD"/>
</dbReference>
<dbReference type="RefSeq" id="WP_011770853.1">
    <property type="nucleotide sequence ID" value="NC_008709.1"/>
</dbReference>
<dbReference type="eggNOG" id="COG2310">
    <property type="taxonomic scope" value="Bacteria"/>
</dbReference>
<keyword evidence="3" id="KW-1185">Reference proteome</keyword>
<organism evidence="2 3">
    <name type="scientific">Psychromonas ingrahamii (strain DSM 17664 / CCUG 51855 / 37)</name>
    <dbReference type="NCBI Taxonomy" id="357804"/>
    <lineage>
        <taxon>Bacteria</taxon>
        <taxon>Pseudomonadati</taxon>
        <taxon>Pseudomonadota</taxon>
        <taxon>Gammaproteobacteria</taxon>
        <taxon>Alteromonadales</taxon>
        <taxon>Psychromonadaceae</taxon>
        <taxon>Psychromonas</taxon>
    </lineage>
</organism>
<dbReference type="HOGENOM" id="CLU_2571318_0_0_6"/>
<evidence type="ECO:0000313" key="3">
    <source>
        <dbReference type="Proteomes" id="UP000000639"/>
    </source>
</evidence>
<dbReference type="KEGG" id="pin:Ping_2574"/>
<accession>A1SXT0</accession>
<dbReference type="Proteomes" id="UP000000639">
    <property type="component" value="Chromosome"/>
</dbReference>
<proteinExistence type="predicted"/>
<protein>
    <submittedName>
        <fullName evidence="2">Stress protein, tellurium resistance protein</fullName>
    </submittedName>
</protein>
<dbReference type="OrthoDB" id="570928at2"/>
<dbReference type="AlphaFoldDB" id="A1SXT0"/>
<reference evidence="2 3" key="1">
    <citation type="submission" date="2007-01" db="EMBL/GenBank/DDBJ databases">
        <title>Complete sequence of Psychromonas ingrahamii 37.</title>
        <authorList>
            <consortium name="US DOE Joint Genome Institute"/>
            <person name="Copeland A."/>
            <person name="Lucas S."/>
            <person name="Lapidus A."/>
            <person name="Barry K."/>
            <person name="Detter J.C."/>
            <person name="Glavina del Rio T."/>
            <person name="Hammon N."/>
            <person name="Israni S."/>
            <person name="Dalin E."/>
            <person name="Tice H."/>
            <person name="Pitluck S."/>
            <person name="Thompson L.S."/>
            <person name="Brettin T."/>
            <person name="Bruce D."/>
            <person name="Han C."/>
            <person name="Tapia R."/>
            <person name="Schmutz J."/>
            <person name="Larimer F."/>
            <person name="Land M."/>
            <person name="Hauser L."/>
            <person name="Kyrpides N."/>
            <person name="Ivanova N."/>
            <person name="Staley J."/>
            <person name="Richardson P."/>
        </authorList>
    </citation>
    <scope>NUCLEOTIDE SEQUENCE [LARGE SCALE GENOMIC DNA]</scope>
    <source>
        <strain evidence="2 3">37</strain>
    </source>
</reference>